<name>A0A8J5WVJ9_ZIZPA</name>
<comment type="caution">
    <text evidence="1">The sequence shown here is derived from an EMBL/GenBank/DDBJ whole genome shotgun (WGS) entry which is preliminary data.</text>
</comment>
<evidence type="ECO:0000313" key="1">
    <source>
        <dbReference type="EMBL" id="KAG8096069.1"/>
    </source>
</evidence>
<gene>
    <name evidence="1" type="ORF">GUJ93_ZPchr0013g37288</name>
</gene>
<protein>
    <submittedName>
        <fullName evidence="1">Uncharacterized protein</fullName>
    </submittedName>
</protein>
<reference evidence="1" key="1">
    <citation type="journal article" date="2021" name="bioRxiv">
        <title>Whole Genome Assembly and Annotation of Northern Wild Rice, Zizania palustris L., Supports a Whole Genome Duplication in the Zizania Genus.</title>
        <authorList>
            <person name="Haas M."/>
            <person name="Kono T."/>
            <person name="Macchietto M."/>
            <person name="Millas R."/>
            <person name="McGilp L."/>
            <person name="Shao M."/>
            <person name="Duquette J."/>
            <person name="Hirsch C.N."/>
            <person name="Kimball J."/>
        </authorList>
    </citation>
    <scope>NUCLEOTIDE SEQUENCE</scope>
    <source>
        <tissue evidence="1">Fresh leaf tissue</tissue>
    </source>
</reference>
<evidence type="ECO:0000313" key="2">
    <source>
        <dbReference type="Proteomes" id="UP000729402"/>
    </source>
</evidence>
<dbReference type="EMBL" id="JAAALK010000079">
    <property type="protein sequence ID" value="KAG8096069.1"/>
    <property type="molecule type" value="Genomic_DNA"/>
</dbReference>
<proteinExistence type="predicted"/>
<sequence length="69" mass="7528">MWKRHALACGDPGPPPRLNLGLEVEDPLLLLRHLPLASLKLSLQVSELLSLGLNLLPALTLLQSVHVVH</sequence>
<organism evidence="1 2">
    <name type="scientific">Zizania palustris</name>
    <name type="common">Northern wild rice</name>
    <dbReference type="NCBI Taxonomy" id="103762"/>
    <lineage>
        <taxon>Eukaryota</taxon>
        <taxon>Viridiplantae</taxon>
        <taxon>Streptophyta</taxon>
        <taxon>Embryophyta</taxon>
        <taxon>Tracheophyta</taxon>
        <taxon>Spermatophyta</taxon>
        <taxon>Magnoliopsida</taxon>
        <taxon>Liliopsida</taxon>
        <taxon>Poales</taxon>
        <taxon>Poaceae</taxon>
        <taxon>BOP clade</taxon>
        <taxon>Oryzoideae</taxon>
        <taxon>Oryzeae</taxon>
        <taxon>Zizaniinae</taxon>
        <taxon>Zizania</taxon>
    </lineage>
</organism>
<reference evidence="1" key="2">
    <citation type="submission" date="2021-02" db="EMBL/GenBank/DDBJ databases">
        <authorList>
            <person name="Kimball J.A."/>
            <person name="Haas M.W."/>
            <person name="Macchietto M."/>
            <person name="Kono T."/>
            <person name="Duquette J."/>
            <person name="Shao M."/>
        </authorList>
    </citation>
    <scope>NUCLEOTIDE SEQUENCE</scope>
    <source>
        <tissue evidence="1">Fresh leaf tissue</tissue>
    </source>
</reference>
<keyword evidence="2" id="KW-1185">Reference proteome</keyword>
<accession>A0A8J5WVJ9</accession>
<dbReference type="Proteomes" id="UP000729402">
    <property type="component" value="Unassembled WGS sequence"/>
</dbReference>
<dbReference type="AlphaFoldDB" id="A0A8J5WVJ9"/>